<protein>
    <submittedName>
        <fullName evidence="2">Uncharacterized protein</fullName>
    </submittedName>
</protein>
<feature type="signal peptide" evidence="1">
    <location>
        <begin position="1"/>
        <end position="22"/>
    </location>
</feature>
<reference evidence="2" key="1">
    <citation type="submission" date="2020-11" db="EMBL/GenBank/DDBJ databases">
        <authorList>
            <person name="Tran Van P."/>
        </authorList>
    </citation>
    <scope>NUCLEOTIDE SEQUENCE</scope>
</reference>
<feature type="non-terminal residue" evidence="2">
    <location>
        <position position="92"/>
    </location>
</feature>
<keyword evidence="3" id="KW-1185">Reference proteome</keyword>
<sequence>MHTLFMLYLTTPLPSMSQPVKADDSQPSVSGTGSCKYCAKSHGAGSIGSISSCSGGGAGHGFHEQSIDNSVKVLEKIAGLYAERLLSDIVLE</sequence>
<feature type="chain" id="PRO_5036211605" evidence="1">
    <location>
        <begin position="23"/>
        <end position="92"/>
    </location>
</feature>
<dbReference type="Proteomes" id="UP000728032">
    <property type="component" value="Unassembled WGS sequence"/>
</dbReference>
<organism evidence="2">
    <name type="scientific">Oppiella nova</name>
    <dbReference type="NCBI Taxonomy" id="334625"/>
    <lineage>
        <taxon>Eukaryota</taxon>
        <taxon>Metazoa</taxon>
        <taxon>Ecdysozoa</taxon>
        <taxon>Arthropoda</taxon>
        <taxon>Chelicerata</taxon>
        <taxon>Arachnida</taxon>
        <taxon>Acari</taxon>
        <taxon>Acariformes</taxon>
        <taxon>Sarcoptiformes</taxon>
        <taxon>Oribatida</taxon>
        <taxon>Brachypylina</taxon>
        <taxon>Oppioidea</taxon>
        <taxon>Oppiidae</taxon>
        <taxon>Oppiella</taxon>
    </lineage>
</organism>
<evidence type="ECO:0000256" key="1">
    <source>
        <dbReference type="SAM" id="SignalP"/>
    </source>
</evidence>
<accession>A0A7R9ML98</accession>
<name>A0A7R9ML98_9ACAR</name>
<dbReference type="EMBL" id="OC942121">
    <property type="protein sequence ID" value="CAD7662329.1"/>
    <property type="molecule type" value="Genomic_DNA"/>
</dbReference>
<evidence type="ECO:0000313" key="2">
    <source>
        <dbReference type="EMBL" id="CAD7662329.1"/>
    </source>
</evidence>
<proteinExistence type="predicted"/>
<dbReference type="EMBL" id="CAJPVJ010027296">
    <property type="protein sequence ID" value="CAG2179465.1"/>
    <property type="molecule type" value="Genomic_DNA"/>
</dbReference>
<keyword evidence="1" id="KW-0732">Signal</keyword>
<evidence type="ECO:0000313" key="3">
    <source>
        <dbReference type="Proteomes" id="UP000728032"/>
    </source>
</evidence>
<dbReference type="AlphaFoldDB" id="A0A7R9ML98"/>
<gene>
    <name evidence="2" type="ORF">ONB1V03_LOCUS18889</name>
</gene>